<dbReference type="WBParaSite" id="jg18107">
    <property type="protein sequence ID" value="jg18107"/>
    <property type="gene ID" value="jg18107"/>
</dbReference>
<accession>A0A915DBB0</accession>
<dbReference type="GO" id="GO:0019905">
    <property type="term" value="F:syntaxin binding"/>
    <property type="evidence" value="ECO:0007669"/>
    <property type="project" value="TreeGrafter"/>
</dbReference>
<protein>
    <submittedName>
        <fullName evidence="3">Lethal giant larvae homologue 2 domain-containing protein</fullName>
    </submittedName>
</protein>
<sequence>MGRMVTIKHRDIIIFSGGMPSASYGDRYTLSLISDEKVVVLDFESPVLDFVVLCDCDDEHIASALFASRFPA</sequence>
<name>A0A915DBB0_9BILA</name>
<proteinExistence type="predicted"/>
<organism evidence="2 3">
    <name type="scientific">Ditylenchus dipsaci</name>
    <dbReference type="NCBI Taxonomy" id="166011"/>
    <lineage>
        <taxon>Eukaryota</taxon>
        <taxon>Metazoa</taxon>
        <taxon>Ecdysozoa</taxon>
        <taxon>Nematoda</taxon>
        <taxon>Chromadorea</taxon>
        <taxon>Rhabditida</taxon>
        <taxon>Tylenchina</taxon>
        <taxon>Tylenchomorpha</taxon>
        <taxon>Sphaerularioidea</taxon>
        <taxon>Anguinidae</taxon>
        <taxon>Anguininae</taxon>
        <taxon>Ditylenchus</taxon>
    </lineage>
</organism>
<dbReference type="GO" id="GO:0008593">
    <property type="term" value="P:regulation of Notch signaling pathway"/>
    <property type="evidence" value="ECO:0007669"/>
    <property type="project" value="TreeGrafter"/>
</dbReference>
<dbReference type="GO" id="GO:0051294">
    <property type="term" value="P:establishment of spindle orientation"/>
    <property type="evidence" value="ECO:0007669"/>
    <property type="project" value="TreeGrafter"/>
</dbReference>
<reference evidence="3" key="1">
    <citation type="submission" date="2022-11" db="UniProtKB">
        <authorList>
            <consortium name="WormBaseParasite"/>
        </authorList>
    </citation>
    <scope>IDENTIFICATION</scope>
</reference>
<dbReference type="PANTHER" id="PTHR10241">
    <property type="entry name" value="LETHAL 2 GIANT LARVAE PROTEIN"/>
    <property type="match status" value="1"/>
</dbReference>
<evidence type="ECO:0000259" key="1">
    <source>
        <dbReference type="Pfam" id="PF08366"/>
    </source>
</evidence>
<dbReference type="Pfam" id="PF08366">
    <property type="entry name" value="LLGL"/>
    <property type="match status" value="1"/>
</dbReference>
<dbReference type="Proteomes" id="UP000887574">
    <property type="component" value="Unplaced"/>
</dbReference>
<dbReference type="GO" id="GO:0005886">
    <property type="term" value="C:plasma membrane"/>
    <property type="evidence" value="ECO:0007669"/>
    <property type="project" value="TreeGrafter"/>
</dbReference>
<feature type="domain" description="Lethal giant larvae homologue 2" evidence="1">
    <location>
        <begin position="9"/>
        <end position="58"/>
    </location>
</feature>
<dbReference type="PANTHER" id="PTHR10241:SF29">
    <property type="entry name" value="LETHAL(2) GIANT LARVAE PROTEIN"/>
    <property type="match status" value="1"/>
</dbReference>
<dbReference type="AlphaFoldDB" id="A0A915DBB0"/>
<evidence type="ECO:0000313" key="3">
    <source>
        <dbReference type="WBParaSite" id="jg18107"/>
    </source>
</evidence>
<dbReference type="GO" id="GO:0030866">
    <property type="term" value="P:cortical actin cytoskeleton organization"/>
    <property type="evidence" value="ECO:0007669"/>
    <property type="project" value="TreeGrafter"/>
</dbReference>
<evidence type="ECO:0000313" key="2">
    <source>
        <dbReference type="Proteomes" id="UP000887574"/>
    </source>
</evidence>
<dbReference type="GO" id="GO:0006893">
    <property type="term" value="P:Golgi to plasma membrane transport"/>
    <property type="evidence" value="ECO:0007669"/>
    <property type="project" value="TreeGrafter"/>
</dbReference>
<dbReference type="GO" id="GO:0005096">
    <property type="term" value="F:GTPase activator activity"/>
    <property type="evidence" value="ECO:0007669"/>
    <property type="project" value="TreeGrafter"/>
</dbReference>
<keyword evidence="2" id="KW-1185">Reference proteome</keyword>
<dbReference type="GO" id="GO:0030864">
    <property type="term" value="C:cortical actin cytoskeleton"/>
    <property type="evidence" value="ECO:0007669"/>
    <property type="project" value="TreeGrafter"/>
</dbReference>
<dbReference type="GO" id="GO:0045159">
    <property type="term" value="F:myosin II binding"/>
    <property type="evidence" value="ECO:0007669"/>
    <property type="project" value="TreeGrafter"/>
</dbReference>
<dbReference type="InterPro" id="IPR013577">
    <property type="entry name" value="LLGL2"/>
</dbReference>
<dbReference type="GO" id="GO:0032878">
    <property type="term" value="P:regulation of establishment or maintenance of cell polarity"/>
    <property type="evidence" value="ECO:0007669"/>
    <property type="project" value="TreeGrafter"/>
</dbReference>